<accession>A0ACC4BKC1</accession>
<gene>
    <name evidence="1" type="ORF">D5086_020542</name>
</gene>
<keyword evidence="2" id="KW-1185">Reference proteome</keyword>
<organism evidence="1 2">
    <name type="scientific">Populus alba</name>
    <name type="common">White poplar</name>
    <dbReference type="NCBI Taxonomy" id="43335"/>
    <lineage>
        <taxon>Eukaryota</taxon>
        <taxon>Viridiplantae</taxon>
        <taxon>Streptophyta</taxon>
        <taxon>Embryophyta</taxon>
        <taxon>Tracheophyta</taxon>
        <taxon>Spermatophyta</taxon>
        <taxon>Magnoliopsida</taxon>
        <taxon>eudicotyledons</taxon>
        <taxon>Gunneridae</taxon>
        <taxon>Pentapetalae</taxon>
        <taxon>rosids</taxon>
        <taxon>fabids</taxon>
        <taxon>Malpighiales</taxon>
        <taxon>Salicaceae</taxon>
        <taxon>Saliceae</taxon>
        <taxon>Populus</taxon>
    </lineage>
</organism>
<sequence length="182" mass="20562">MDTFFNDPSCNSIKQNKLRDQYKLFLQINPEDDKPVAVVVPRRPCSQKQQASARFTGFSIVLLGLSSSLSNDMAFYWVVLIFFLERRPIAQVSEEISDPEDNYVVLGLIPRTVLSLRMRALLEELIHQNASDTHLGSSSRWIVLCISINKFICMAILSPDSVHGISVELMNLFPVAEMKLTA</sequence>
<evidence type="ECO:0000313" key="2">
    <source>
        <dbReference type="Proteomes" id="UP000309997"/>
    </source>
</evidence>
<name>A0ACC4BKC1_POPAL</name>
<protein>
    <submittedName>
        <fullName evidence="1">Uncharacterized protein</fullName>
    </submittedName>
</protein>
<proteinExistence type="predicted"/>
<reference evidence="1 2" key="1">
    <citation type="journal article" date="2024" name="Plant Biotechnol. J.">
        <title>Genome and CRISPR/Cas9 system of a widespread forest tree (Populus alba) in the world.</title>
        <authorList>
            <person name="Liu Y.J."/>
            <person name="Jiang P.F."/>
            <person name="Han X.M."/>
            <person name="Li X.Y."/>
            <person name="Wang H.M."/>
            <person name="Wang Y.J."/>
            <person name="Wang X.X."/>
            <person name="Zeng Q.Y."/>
        </authorList>
    </citation>
    <scope>NUCLEOTIDE SEQUENCE [LARGE SCALE GENOMIC DNA]</scope>
    <source>
        <strain evidence="2">cv. PAL-ZL1</strain>
    </source>
</reference>
<evidence type="ECO:0000313" key="1">
    <source>
        <dbReference type="EMBL" id="KAL3579038.1"/>
    </source>
</evidence>
<dbReference type="EMBL" id="RCHU02000010">
    <property type="protein sequence ID" value="KAL3579038.1"/>
    <property type="molecule type" value="Genomic_DNA"/>
</dbReference>
<dbReference type="Proteomes" id="UP000309997">
    <property type="component" value="Unassembled WGS sequence"/>
</dbReference>
<comment type="caution">
    <text evidence="1">The sequence shown here is derived from an EMBL/GenBank/DDBJ whole genome shotgun (WGS) entry which is preliminary data.</text>
</comment>